<evidence type="ECO:0000256" key="4">
    <source>
        <dbReference type="SAM" id="MobiDB-lite"/>
    </source>
</evidence>
<dbReference type="Pfam" id="PF01247">
    <property type="entry name" value="Ribosomal_L35Ae"/>
    <property type="match status" value="1"/>
</dbReference>
<dbReference type="InterPro" id="IPR018266">
    <property type="entry name" value="Ribosomal_eL33_CS"/>
</dbReference>
<evidence type="ECO:0000313" key="5">
    <source>
        <dbReference type="EMBL" id="KAK8246555.1"/>
    </source>
</evidence>
<keyword evidence="3" id="KW-0687">Ribonucleoprotein</keyword>
<keyword evidence="6" id="KW-1185">Reference proteome</keyword>
<dbReference type="HAMAP" id="MF_00573">
    <property type="entry name" value="Ribosomal_eL33"/>
    <property type="match status" value="1"/>
</dbReference>
<evidence type="ECO:0000256" key="2">
    <source>
        <dbReference type="ARBA" id="ARBA00022980"/>
    </source>
</evidence>
<evidence type="ECO:0000256" key="1">
    <source>
        <dbReference type="ARBA" id="ARBA00009269"/>
    </source>
</evidence>
<dbReference type="InterPro" id="IPR001780">
    <property type="entry name" value="Ribosomal_eL33"/>
</dbReference>
<accession>A0ABR1Z2D1</accession>
<dbReference type="GO" id="GO:0005840">
    <property type="term" value="C:ribosome"/>
    <property type="evidence" value="ECO:0007669"/>
    <property type="project" value="UniProtKB-KW"/>
</dbReference>
<evidence type="ECO:0000256" key="3">
    <source>
        <dbReference type="ARBA" id="ARBA00023274"/>
    </source>
</evidence>
<evidence type="ECO:0000313" key="6">
    <source>
        <dbReference type="Proteomes" id="UP001492380"/>
    </source>
</evidence>
<dbReference type="SUPFAM" id="SSF50447">
    <property type="entry name" value="Translation proteins"/>
    <property type="match status" value="1"/>
</dbReference>
<proteinExistence type="inferred from homology"/>
<dbReference type="PANTHER" id="PTHR10902">
    <property type="entry name" value="60S RIBOSOMAL PROTEIN L35A"/>
    <property type="match status" value="1"/>
</dbReference>
<dbReference type="Gene3D" id="2.40.10.190">
    <property type="entry name" value="translation elongation factor selb, chain A, domain 4"/>
    <property type="match status" value="1"/>
</dbReference>
<protein>
    <submittedName>
        <fullName evidence="5">Ribosomal protein L35A</fullName>
    </submittedName>
</protein>
<dbReference type="EMBL" id="JBBWRZ010000001">
    <property type="protein sequence ID" value="KAK8246555.1"/>
    <property type="molecule type" value="Genomic_DNA"/>
</dbReference>
<reference evidence="5 6" key="1">
    <citation type="submission" date="2024-04" db="EMBL/GenBank/DDBJ databases">
        <title>Phyllosticta paracitricarpa is synonymous to the EU quarantine fungus P. citricarpa based on phylogenomic analyses.</title>
        <authorList>
            <consortium name="Lawrence Berkeley National Laboratory"/>
            <person name="Van Ingen-Buijs V.A."/>
            <person name="Van Westerhoven A.C."/>
            <person name="Haridas S."/>
            <person name="Skiadas P."/>
            <person name="Martin F."/>
            <person name="Groenewald J.Z."/>
            <person name="Crous P.W."/>
            <person name="Seidl M.F."/>
        </authorList>
    </citation>
    <scope>NUCLEOTIDE SEQUENCE [LARGE SCALE GENOMIC DNA]</scope>
    <source>
        <strain evidence="5 6">CBS 123374</strain>
    </source>
</reference>
<feature type="compositionally biased region" description="Basic residues" evidence="4">
    <location>
        <begin position="1"/>
        <end position="23"/>
    </location>
</feature>
<sequence>MSQTGHRHFLPRGKHLSYQRGKRNTNPNTSLIKIEGVDNTQDATFYLGKRVAFVYRANKEVRGSKIRVIWGKVTRTHGNSGAVRAQFRNNLPPKSFGASVRIMLYPSSI</sequence>
<dbReference type="Proteomes" id="UP001492380">
    <property type="component" value="Unassembled WGS sequence"/>
</dbReference>
<keyword evidence="2 5" id="KW-0689">Ribosomal protein</keyword>
<dbReference type="PROSITE" id="PS01105">
    <property type="entry name" value="RIBOSOMAL_L35AE"/>
    <property type="match status" value="1"/>
</dbReference>
<dbReference type="InterPro" id="IPR009000">
    <property type="entry name" value="Transl_B-barrel_sf"/>
</dbReference>
<gene>
    <name evidence="5" type="ORF">HDK90DRAFT_500704</name>
</gene>
<name>A0ABR1Z2D1_9PEZI</name>
<feature type="region of interest" description="Disordered" evidence="4">
    <location>
        <begin position="1"/>
        <end position="27"/>
    </location>
</feature>
<dbReference type="InterPro" id="IPR038661">
    <property type="entry name" value="Ribosomal_eL33_sf"/>
</dbReference>
<organism evidence="5 6">
    <name type="scientific">Phyllosticta capitalensis</name>
    <dbReference type="NCBI Taxonomy" id="121624"/>
    <lineage>
        <taxon>Eukaryota</taxon>
        <taxon>Fungi</taxon>
        <taxon>Dikarya</taxon>
        <taxon>Ascomycota</taxon>
        <taxon>Pezizomycotina</taxon>
        <taxon>Dothideomycetes</taxon>
        <taxon>Dothideomycetes incertae sedis</taxon>
        <taxon>Botryosphaeriales</taxon>
        <taxon>Phyllostictaceae</taxon>
        <taxon>Phyllosticta</taxon>
    </lineage>
</organism>
<comment type="similarity">
    <text evidence="1">Belongs to the eukaryotic ribosomal protein eL33 family.</text>
</comment>
<comment type="caution">
    <text evidence="5">The sequence shown here is derived from an EMBL/GenBank/DDBJ whole genome shotgun (WGS) entry which is preliminary data.</text>
</comment>